<evidence type="ECO:0000256" key="3">
    <source>
        <dbReference type="ARBA" id="ARBA00023002"/>
    </source>
</evidence>
<dbReference type="InterPro" id="IPR001282">
    <property type="entry name" value="G6P_DH"/>
</dbReference>
<gene>
    <name evidence="6" type="ORF">S06H3_14156</name>
</gene>
<comment type="pathway">
    <text evidence="1">Carbohydrate degradation.</text>
</comment>
<dbReference type="GO" id="GO:0050661">
    <property type="term" value="F:NADP binding"/>
    <property type="evidence" value="ECO:0007669"/>
    <property type="project" value="InterPro"/>
</dbReference>
<evidence type="ECO:0000256" key="1">
    <source>
        <dbReference type="ARBA" id="ARBA00004921"/>
    </source>
</evidence>
<keyword evidence="4" id="KW-0119">Carbohydrate metabolism</keyword>
<dbReference type="GO" id="GO:0009051">
    <property type="term" value="P:pentose-phosphate shunt, oxidative branch"/>
    <property type="evidence" value="ECO:0007669"/>
    <property type="project" value="TreeGrafter"/>
</dbReference>
<dbReference type="GO" id="GO:0004345">
    <property type="term" value="F:glucose-6-phosphate dehydrogenase activity"/>
    <property type="evidence" value="ECO:0007669"/>
    <property type="project" value="InterPro"/>
</dbReference>
<dbReference type="Pfam" id="PF02781">
    <property type="entry name" value="G6PD_C"/>
    <property type="match status" value="1"/>
</dbReference>
<evidence type="ECO:0000313" key="6">
    <source>
        <dbReference type="EMBL" id="GAI17885.1"/>
    </source>
</evidence>
<keyword evidence="3" id="KW-0560">Oxidoreductase</keyword>
<accession>X1MT54</accession>
<keyword evidence="2" id="KW-0521">NADP</keyword>
<sequence>MITLQPDEGFHVFFDVKEPEEPLRLKTESLHFHYKEAFGPLPDAYQTLILDILQGDQTLFVRADEVEASWQLFTPLLEKDIPFFFYEAGTWGPKEADEFIARKGGKWLNQEVPM</sequence>
<evidence type="ECO:0000256" key="2">
    <source>
        <dbReference type="ARBA" id="ARBA00022857"/>
    </source>
</evidence>
<protein>
    <recommendedName>
        <fullName evidence="5">Glucose-6-phosphate dehydrogenase C-terminal domain-containing protein</fullName>
    </recommendedName>
</protein>
<evidence type="ECO:0000259" key="5">
    <source>
        <dbReference type="Pfam" id="PF02781"/>
    </source>
</evidence>
<dbReference type="PANTHER" id="PTHR23429">
    <property type="entry name" value="GLUCOSE-6-PHOSPHATE 1-DEHYDROGENASE G6PD"/>
    <property type="match status" value="1"/>
</dbReference>
<feature type="domain" description="Glucose-6-phosphate dehydrogenase C-terminal" evidence="5">
    <location>
        <begin position="1"/>
        <end position="107"/>
    </location>
</feature>
<dbReference type="GO" id="GO:0005829">
    <property type="term" value="C:cytosol"/>
    <property type="evidence" value="ECO:0007669"/>
    <property type="project" value="TreeGrafter"/>
</dbReference>
<dbReference type="GO" id="GO:0006006">
    <property type="term" value="P:glucose metabolic process"/>
    <property type="evidence" value="ECO:0007669"/>
    <property type="project" value="InterPro"/>
</dbReference>
<dbReference type="EMBL" id="BARV01006920">
    <property type="protein sequence ID" value="GAI17885.1"/>
    <property type="molecule type" value="Genomic_DNA"/>
</dbReference>
<evidence type="ECO:0000256" key="4">
    <source>
        <dbReference type="ARBA" id="ARBA00023277"/>
    </source>
</evidence>
<dbReference type="SUPFAM" id="SSF55347">
    <property type="entry name" value="Glyceraldehyde-3-phosphate dehydrogenase-like, C-terminal domain"/>
    <property type="match status" value="1"/>
</dbReference>
<comment type="caution">
    <text evidence="6">The sequence shown here is derived from an EMBL/GenBank/DDBJ whole genome shotgun (WGS) entry which is preliminary data.</text>
</comment>
<dbReference type="Gene3D" id="3.30.360.10">
    <property type="entry name" value="Dihydrodipicolinate Reductase, domain 2"/>
    <property type="match status" value="1"/>
</dbReference>
<dbReference type="InterPro" id="IPR022675">
    <property type="entry name" value="G6P_DH_C"/>
</dbReference>
<dbReference type="AlphaFoldDB" id="X1MT54"/>
<reference evidence="6" key="1">
    <citation type="journal article" date="2014" name="Front. Microbiol.">
        <title>High frequency of phylogenetically diverse reductive dehalogenase-homologous genes in deep subseafloor sedimentary metagenomes.</title>
        <authorList>
            <person name="Kawai M."/>
            <person name="Futagami T."/>
            <person name="Toyoda A."/>
            <person name="Takaki Y."/>
            <person name="Nishi S."/>
            <person name="Hori S."/>
            <person name="Arai W."/>
            <person name="Tsubouchi T."/>
            <person name="Morono Y."/>
            <person name="Uchiyama I."/>
            <person name="Ito T."/>
            <person name="Fujiyama A."/>
            <person name="Inagaki F."/>
            <person name="Takami H."/>
        </authorList>
    </citation>
    <scope>NUCLEOTIDE SEQUENCE</scope>
    <source>
        <strain evidence="6">Expedition CK06-06</strain>
    </source>
</reference>
<dbReference type="PANTHER" id="PTHR23429:SF0">
    <property type="entry name" value="GLUCOSE-6-PHOSPHATE 1-DEHYDROGENASE"/>
    <property type="match status" value="1"/>
</dbReference>
<name>X1MT54_9ZZZZ</name>
<proteinExistence type="predicted"/>
<organism evidence="6">
    <name type="scientific">marine sediment metagenome</name>
    <dbReference type="NCBI Taxonomy" id="412755"/>
    <lineage>
        <taxon>unclassified sequences</taxon>
        <taxon>metagenomes</taxon>
        <taxon>ecological metagenomes</taxon>
    </lineage>
</organism>